<protein>
    <submittedName>
        <fullName evidence="2">Methyltransferase FkbM domain protein</fullName>
    </submittedName>
</protein>
<keyword evidence="2" id="KW-0489">Methyltransferase</keyword>
<organism evidence="2 3">
    <name type="scientific">SAR86 cluster bacterium SAR86E</name>
    <dbReference type="NCBI Taxonomy" id="1208365"/>
    <lineage>
        <taxon>Bacteria</taxon>
        <taxon>Pseudomonadati</taxon>
        <taxon>Pseudomonadota</taxon>
        <taxon>Gammaproteobacteria</taxon>
        <taxon>SAR86 cluster</taxon>
    </lineage>
</organism>
<gene>
    <name evidence="2" type="ORF">B273_0617</name>
</gene>
<dbReference type="Pfam" id="PF05050">
    <property type="entry name" value="Methyltransf_21"/>
    <property type="match status" value="1"/>
</dbReference>
<keyword evidence="3" id="KW-1185">Reference proteome</keyword>
<comment type="caution">
    <text evidence="2">The sequence shown here is derived from an EMBL/GenBank/DDBJ whole genome shotgun (WGS) entry which is preliminary data.</text>
</comment>
<keyword evidence="2" id="KW-0808">Transferase</keyword>
<dbReference type="STRING" id="1208365.B273_0617"/>
<dbReference type="SUPFAM" id="SSF53335">
    <property type="entry name" value="S-adenosyl-L-methionine-dependent methyltransferases"/>
    <property type="match status" value="1"/>
</dbReference>
<dbReference type="Proteomes" id="UP000010310">
    <property type="component" value="Unassembled WGS sequence"/>
</dbReference>
<reference evidence="2 3" key="1">
    <citation type="submission" date="2012-09" db="EMBL/GenBank/DDBJ databases">
        <authorList>
            <person name="Dupont C.L."/>
            <person name="Rusch D.B."/>
            <person name="Lombardo M.-J."/>
            <person name="Novotny M."/>
            <person name="Yee-Greenbaum J."/>
            <person name="Laskin R."/>
        </authorList>
    </citation>
    <scope>NUCLEOTIDE SEQUENCE [LARGE SCALE GENOMIC DNA]</scope>
    <source>
        <strain evidence="2">SAR86E</strain>
    </source>
</reference>
<dbReference type="Gene3D" id="3.40.50.150">
    <property type="entry name" value="Vaccinia Virus protein VP39"/>
    <property type="match status" value="1"/>
</dbReference>
<dbReference type="GO" id="GO:0008168">
    <property type="term" value="F:methyltransferase activity"/>
    <property type="evidence" value="ECO:0007669"/>
    <property type="project" value="UniProtKB-KW"/>
</dbReference>
<proteinExistence type="predicted"/>
<dbReference type="GO" id="GO:0032259">
    <property type="term" value="P:methylation"/>
    <property type="evidence" value="ECO:0007669"/>
    <property type="project" value="UniProtKB-KW"/>
</dbReference>
<evidence type="ECO:0000313" key="3">
    <source>
        <dbReference type="Proteomes" id="UP000010310"/>
    </source>
</evidence>
<accession>K6G4M2</accession>
<name>K6G4M2_9GAMM</name>
<sequence>MFKKIRSYIRNYPLIRRFVGHTLPSTGFFDNTFRNWKVDDIWRKRIDICLSSPDNFKIPRCAGAGSIKNGKQLMHNGIKVNVGSYYGPEKTVLLTENNGVHEPQEELLFQLVLEYIDRNNKSKPTMIELGSFWAFYSLWFKQKFTDSNVFMVEPESFNIESGKRNFKLNNKEGTFINAFVSDIHENEKTSRTRTVSVDGLKEEFAITNIDILHSDIQGYELAMLEGAKDILSNHSAEFLFISTHSNELHYDCIQNIKDHDYRIICDIDLNDTFSEDGLIVACCKNSKFEFTDQISKRSLLL</sequence>
<dbReference type="InterPro" id="IPR029063">
    <property type="entry name" value="SAM-dependent_MTases_sf"/>
</dbReference>
<dbReference type="InterPro" id="IPR006342">
    <property type="entry name" value="FkbM_mtfrase"/>
</dbReference>
<feature type="domain" description="Methyltransferase FkbM" evidence="1">
    <location>
        <begin position="181"/>
        <end position="263"/>
    </location>
</feature>
<evidence type="ECO:0000313" key="2">
    <source>
        <dbReference type="EMBL" id="EKO36164.1"/>
    </source>
</evidence>
<evidence type="ECO:0000259" key="1">
    <source>
        <dbReference type="Pfam" id="PF05050"/>
    </source>
</evidence>
<dbReference type="EMBL" id="AMWX01000012">
    <property type="protein sequence ID" value="EKO36164.1"/>
    <property type="molecule type" value="Genomic_DNA"/>
</dbReference>
<dbReference type="AlphaFoldDB" id="K6G4M2"/>